<keyword evidence="2" id="KW-0418">Kinase</keyword>
<dbReference type="RefSeq" id="WP_109605432.1">
    <property type="nucleotide sequence ID" value="NZ_JAMHJO010000013.1"/>
</dbReference>
<dbReference type="PANTHER" id="PTHR18964:SF149">
    <property type="entry name" value="BIFUNCTIONAL UDP-N-ACETYLGLUCOSAMINE 2-EPIMERASE_N-ACETYLMANNOSAMINE KINASE"/>
    <property type="match status" value="1"/>
</dbReference>
<reference evidence="2 3" key="1">
    <citation type="submission" date="2018-05" db="EMBL/GenBank/DDBJ databases">
        <title>Genomic Encyclopedia of Type Strains, Phase IV (KMG-IV): sequencing the most valuable type-strain genomes for metagenomic binning, comparative biology and taxonomic classification.</title>
        <authorList>
            <person name="Goeker M."/>
        </authorList>
    </citation>
    <scope>NUCLEOTIDE SEQUENCE [LARGE SCALE GENOMIC DNA]</scope>
    <source>
        <strain evidence="2 3">DSM 24906</strain>
    </source>
</reference>
<organism evidence="2 3">
    <name type="scientific">Oceanotoga teriensis</name>
    <dbReference type="NCBI Taxonomy" id="515440"/>
    <lineage>
        <taxon>Bacteria</taxon>
        <taxon>Thermotogati</taxon>
        <taxon>Thermotogota</taxon>
        <taxon>Thermotogae</taxon>
        <taxon>Petrotogales</taxon>
        <taxon>Petrotogaceae</taxon>
        <taxon>Oceanotoga</taxon>
    </lineage>
</organism>
<dbReference type="Proteomes" id="UP000245921">
    <property type="component" value="Unassembled WGS sequence"/>
</dbReference>
<dbReference type="PANTHER" id="PTHR18964">
    <property type="entry name" value="ROK (REPRESSOR, ORF, KINASE) FAMILY"/>
    <property type="match status" value="1"/>
</dbReference>
<dbReference type="EMBL" id="QGGI01000014">
    <property type="protein sequence ID" value="PWJ89655.1"/>
    <property type="molecule type" value="Genomic_DNA"/>
</dbReference>
<name>A0AA45C5U5_9BACT</name>
<evidence type="ECO:0000256" key="1">
    <source>
        <dbReference type="ARBA" id="ARBA00006479"/>
    </source>
</evidence>
<comment type="similarity">
    <text evidence="1">Belongs to the ROK (NagC/XylR) family.</text>
</comment>
<dbReference type="Gene3D" id="1.10.10.10">
    <property type="entry name" value="Winged helix-like DNA-binding domain superfamily/Winged helix DNA-binding domain"/>
    <property type="match status" value="1"/>
</dbReference>
<dbReference type="SUPFAM" id="SSF46785">
    <property type="entry name" value="Winged helix' DNA-binding domain"/>
    <property type="match status" value="1"/>
</dbReference>
<dbReference type="Pfam" id="PF00480">
    <property type="entry name" value="ROK"/>
    <property type="match status" value="1"/>
</dbReference>
<protein>
    <submittedName>
        <fullName evidence="2">NBD/HSP70 family sugar kinase</fullName>
    </submittedName>
</protein>
<dbReference type="InterPro" id="IPR000600">
    <property type="entry name" value="ROK"/>
</dbReference>
<dbReference type="CDD" id="cd23763">
    <property type="entry name" value="ASKHA_ATPase_ROK"/>
    <property type="match status" value="1"/>
</dbReference>
<dbReference type="Gene3D" id="3.30.420.40">
    <property type="match status" value="3"/>
</dbReference>
<sequence>MISNQTQLNILENLWINGYSTVPELSRNLKIDRSNISRNASYLYKKNYIIKTDKKENNNLIGRKADIIRFNYGYKYTLGIYITESFILSCLMDLGLNIISENIKFINLRNEDTKKIIQEILISTNKYTQYFKDLMSVSVAFPEATDSDTGTLIGNGLFQFENFPLKEKLEKETGLYFHIENDANAGAMYYLLDSKLKYKNLVFMLMGFFFHEDMIKGYQGNGIIINKKIYKGSNNLSGEQSITTNLISNNQKIRYENFTDYLKSIKNPEIIFDDYLEKISTIISTTANILDPDVFVLGGYVHMLPNNIINLIKNKTYEKIINYPNRKFKIIIDDTKLKSIVIGASGSFMNKLMKSFDFAKNFL</sequence>
<evidence type="ECO:0000313" key="2">
    <source>
        <dbReference type="EMBL" id="PWJ89655.1"/>
    </source>
</evidence>
<dbReference type="InterPro" id="IPR036388">
    <property type="entry name" value="WH-like_DNA-bd_sf"/>
</dbReference>
<accession>A0AA45C5U5</accession>
<gene>
    <name evidence="2" type="ORF">C7380_11458</name>
</gene>
<dbReference type="InterPro" id="IPR036390">
    <property type="entry name" value="WH_DNA-bd_sf"/>
</dbReference>
<dbReference type="AlphaFoldDB" id="A0AA45C5U5"/>
<proteinExistence type="inferred from homology"/>
<keyword evidence="3" id="KW-1185">Reference proteome</keyword>
<dbReference type="SUPFAM" id="SSF53067">
    <property type="entry name" value="Actin-like ATPase domain"/>
    <property type="match status" value="1"/>
</dbReference>
<keyword evidence="2" id="KW-0808">Transferase</keyword>
<dbReference type="InterPro" id="IPR043129">
    <property type="entry name" value="ATPase_NBD"/>
</dbReference>
<dbReference type="GO" id="GO:0016301">
    <property type="term" value="F:kinase activity"/>
    <property type="evidence" value="ECO:0007669"/>
    <property type="project" value="UniProtKB-KW"/>
</dbReference>
<comment type="caution">
    <text evidence="2">The sequence shown here is derived from an EMBL/GenBank/DDBJ whole genome shotgun (WGS) entry which is preliminary data.</text>
</comment>
<evidence type="ECO:0000313" key="3">
    <source>
        <dbReference type="Proteomes" id="UP000245921"/>
    </source>
</evidence>